<evidence type="ECO:0000313" key="3">
    <source>
        <dbReference type="EMBL" id="MBO8426405.1"/>
    </source>
</evidence>
<reference evidence="3" key="2">
    <citation type="journal article" date="2021" name="PeerJ">
        <title>Extensive microbial diversity within the chicken gut microbiome revealed by metagenomics and culture.</title>
        <authorList>
            <person name="Gilroy R."/>
            <person name="Ravi A."/>
            <person name="Getino M."/>
            <person name="Pursley I."/>
            <person name="Horton D.L."/>
            <person name="Alikhan N.F."/>
            <person name="Baker D."/>
            <person name="Gharbi K."/>
            <person name="Hall N."/>
            <person name="Watson M."/>
            <person name="Adriaenssens E.M."/>
            <person name="Foster-Nyarko E."/>
            <person name="Jarju S."/>
            <person name="Secka A."/>
            <person name="Antonio M."/>
            <person name="Oren A."/>
            <person name="Chaudhuri R.R."/>
            <person name="La Ragione R."/>
            <person name="Hildebrand F."/>
            <person name="Pallen M.J."/>
        </authorList>
    </citation>
    <scope>NUCLEOTIDE SEQUENCE</scope>
    <source>
        <strain evidence="3">17113</strain>
    </source>
</reference>
<accession>A0A9D9DG94</accession>
<proteinExistence type="inferred from homology"/>
<dbReference type="Gene3D" id="3.40.50.2020">
    <property type="match status" value="1"/>
</dbReference>
<dbReference type="SUPFAM" id="SSF53271">
    <property type="entry name" value="PRTase-like"/>
    <property type="match status" value="1"/>
</dbReference>
<dbReference type="CDD" id="cd06223">
    <property type="entry name" value="PRTases_typeI"/>
    <property type="match status" value="1"/>
</dbReference>
<evidence type="ECO:0000259" key="2">
    <source>
        <dbReference type="Pfam" id="PF00156"/>
    </source>
</evidence>
<gene>
    <name evidence="3" type="ORF">IAC61_03685</name>
</gene>
<dbReference type="PANTHER" id="PTHR47505">
    <property type="entry name" value="DNA UTILIZATION PROTEIN YHGH"/>
    <property type="match status" value="1"/>
</dbReference>
<protein>
    <submittedName>
        <fullName evidence="3">ComF family protein</fullName>
    </submittedName>
</protein>
<organism evidence="3 4">
    <name type="scientific">Candidatus Alloenteromonas pullistercoris</name>
    <dbReference type="NCBI Taxonomy" id="2840785"/>
    <lineage>
        <taxon>Bacteria</taxon>
        <taxon>Bacillati</taxon>
        <taxon>Bacillota</taxon>
        <taxon>Bacillota incertae sedis</taxon>
        <taxon>Candidatus Alloenteromonas</taxon>
    </lineage>
</organism>
<dbReference type="Proteomes" id="UP000823634">
    <property type="component" value="Unassembled WGS sequence"/>
</dbReference>
<name>A0A9D9DG94_9FIRM</name>
<feature type="domain" description="Phosphoribosyltransferase" evidence="2">
    <location>
        <begin position="118"/>
        <end position="206"/>
    </location>
</feature>
<dbReference type="Pfam" id="PF00156">
    <property type="entry name" value="Pribosyltran"/>
    <property type="match status" value="1"/>
</dbReference>
<dbReference type="InterPro" id="IPR029057">
    <property type="entry name" value="PRTase-like"/>
</dbReference>
<dbReference type="PANTHER" id="PTHR47505:SF1">
    <property type="entry name" value="DNA UTILIZATION PROTEIN YHGH"/>
    <property type="match status" value="1"/>
</dbReference>
<sequence length="212" mass="24129">MPSSRSSAATPFCRRCFKPLKENGLRFLFGFPPICKRCYQELSPKWIRWKEEGASCLAIYQYNEAVRSTLYQFKGLGDIELASAFFGYQSPYLRLLYRHYWVVPIPSSPSHDQARGFNQVREMAACLGLPIVDALRKKEGAKQSDLPAKERARVGELLELAHPELIQGRRVLLLDDVFTTGSTARACLELLKRAKPRKIRFLAMAKTMGKTP</sequence>
<evidence type="ECO:0000256" key="1">
    <source>
        <dbReference type="ARBA" id="ARBA00008007"/>
    </source>
</evidence>
<dbReference type="EMBL" id="JADINA010000024">
    <property type="protein sequence ID" value="MBO8426405.1"/>
    <property type="molecule type" value="Genomic_DNA"/>
</dbReference>
<dbReference type="AlphaFoldDB" id="A0A9D9DG94"/>
<comment type="caution">
    <text evidence="3">The sequence shown here is derived from an EMBL/GenBank/DDBJ whole genome shotgun (WGS) entry which is preliminary data.</text>
</comment>
<reference evidence="3" key="1">
    <citation type="submission" date="2020-10" db="EMBL/GenBank/DDBJ databases">
        <authorList>
            <person name="Gilroy R."/>
        </authorList>
    </citation>
    <scope>NUCLEOTIDE SEQUENCE</scope>
    <source>
        <strain evidence="3">17113</strain>
    </source>
</reference>
<dbReference type="InterPro" id="IPR051910">
    <property type="entry name" value="ComF/GntX_DNA_util-trans"/>
</dbReference>
<evidence type="ECO:0000313" key="4">
    <source>
        <dbReference type="Proteomes" id="UP000823634"/>
    </source>
</evidence>
<dbReference type="InterPro" id="IPR000836">
    <property type="entry name" value="PRTase_dom"/>
</dbReference>
<comment type="similarity">
    <text evidence="1">Belongs to the ComF/GntX family.</text>
</comment>